<proteinExistence type="predicted"/>
<evidence type="ECO:0000313" key="2">
    <source>
        <dbReference type="Proteomes" id="UP000076848"/>
    </source>
</evidence>
<sequence>MTALTSDRSTPYRQGEQVSDPLAAGAVIYAGGMYALDGDGNAVRATAAGNAVRAVAQVRAVQADGDERVDGSRGVWRFGNAAGAAELTRADIGSVAYVVDDQTVGKTGTAVAGLVFDIEGDEVWIDIGAASVVVNASAGAAA</sequence>
<keyword evidence="2" id="KW-1185">Reference proteome</keyword>
<dbReference type="STRING" id="288768.SAMEA3906486_05290"/>
<reference evidence="1 2" key="1">
    <citation type="submission" date="2016-04" db="EMBL/GenBank/DDBJ databases">
        <authorList>
            <consortium name="Pathogen Informatics"/>
        </authorList>
    </citation>
    <scope>NUCLEOTIDE SEQUENCE [LARGE SCALE GENOMIC DNA]</scope>
    <source>
        <strain evidence="1 2">H050680373</strain>
    </source>
</reference>
<dbReference type="AlphaFoldDB" id="A0A157SW57"/>
<protein>
    <submittedName>
        <fullName evidence="1">Uncharacterized protein</fullName>
    </submittedName>
</protein>
<organism evidence="1 2">
    <name type="scientific">Bordetella ansorpii</name>
    <dbReference type="NCBI Taxonomy" id="288768"/>
    <lineage>
        <taxon>Bacteria</taxon>
        <taxon>Pseudomonadati</taxon>
        <taxon>Pseudomonadota</taxon>
        <taxon>Betaproteobacteria</taxon>
        <taxon>Burkholderiales</taxon>
        <taxon>Alcaligenaceae</taxon>
        <taxon>Bordetella</taxon>
    </lineage>
</organism>
<dbReference type="EMBL" id="FKIF01000010">
    <property type="protein sequence ID" value="SAI74574.1"/>
    <property type="molecule type" value="Genomic_DNA"/>
</dbReference>
<dbReference type="RefSeq" id="WP_066133998.1">
    <property type="nucleotide sequence ID" value="NZ_FKIF01000010.1"/>
</dbReference>
<accession>A0A157SW57</accession>
<dbReference type="OrthoDB" id="5465205at2"/>
<name>A0A157SW57_9BORD</name>
<gene>
    <name evidence="1" type="ORF">SAMEA3906486_05290</name>
</gene>
<evidence type="ECO:0000313" key="1">
    <source>
        <dbReference type="EMBL" id="SAI74574.1"/>
    </source>
</evidence>
<dbReference type="Proteomes" id="UP000076848">
    <property type="component" value="Unassembled WGS sequence"/>
</dbReference>